<evidence type="ECO:0000313" key="2">
    <source>
        <dbReference type="EMBL" id="MBS3059286.1"/>
    </source>
</evidence>
<reference evidence="2" key="3">
    <citation type="submission" date="2021-05" db="EMBL/GenBank/DDBJ databases">
        <title>Protein family content uncovers lineage relationships and bacterial pathway maintenance mechanisms in DPANN archaea.</title>
        <authorList>
            <person name="Castelle C.J."/>
            <person name="Meheust R."/>
            <person name="Jaffe A.L."/>
            <person name="Seitz K."/>
            <person name="Gong X."/>
            <person name="Baker B.J."/>
            <person name="Banfield J.F."/>
        </authorList>
    </citation>
    <scope>NUCLEOTIDE SEQUENCE</scope>
    <source>
        <strain evidence="2">RIFCSPHIGHO2_01_FULL_GW2011_AR10_43_9</strain>
    </source>
</reference>
<reference evidence="2" key="2">
    <citation type="submission" date="2021-03" db="EMBL/GenBank/DDBJ databases">
        <authorList>
            <person name="Jaffe A."/>
        </authorList>
    </citation>
    <scope>NUCLEOTIDE SEQUENCE</scope>
    <source>
        <strain evidence="2">RIFCSPHIGHO2_01_FULL_GW2011_AR10_43_9</strain>
    </source>
</reference>
<comment type="caution">
    <text evidence="1">The sequence shown here is derived from an EMBL/GenBank/DDBJ whole genome shotgun (WGS) entry which is preliminary data.</text>
</comment>
<evidence type="ECO:0000313" key="1">
    <source>
        <dbReference type="EMBL" id="HIH07830.1"/>
    </source>
</evidence>
<protein>
    <submittedName>
        <fullName evidence="1">Uncharacterized protein</fullName>
    </submittedName>
</protein>
<reference evidence="3" key="1">
    <citation type="journal article" date="2020" name="bioRxiv">
        <title>A rank-normalized archaeal taxonomy based on genome phylogeny resolves widespread incomplete and uneven classifications.</title>
        <authorList>
            <person name="Rinke C."/>
            <person name="Chuvochina M."/>
            <person name="Mussig A.J."/>
            <person name="Chaumeil P.-A."/>
            <person name="Waite D.W."/>
            <person name="Whitman W.B."/>
            <person name="Parks D.H."/>
            <person name="Hugenholtz P."/>
        </authorList>
    </citation>
    <scope>NUCLEOTIDE SEQUENCE [LARGE SCALE GENOMIC DNA]</scope>
</reference>
<dbReference type="EMBL" id="DUFG01000004">
    <property type="protein sequence ID" value="HIH07830.1"/>
    <property type="molecule type" value="Genomic_DNA"/>
</dbReference>
<proteinExistence type="predicted"/>
<gene>
    <name evidence="1" type="ORF">HA237_00500</name>
    <name evidence="2" type="ORF">J4224_02565</name>
</gene>
<organism evidence="1 3">
    <name type="scientific">Candidatus Iainarchaeum sp</name>
    <dbReference type="NCBI Taxonomy" id="3101447"/>
    <lineage>
        <taxon>Archaea</taxon>
        <taxon>Candidatus Iainarchaeota</taxon>
        <taxon>Candidatus Iainarchaeia</taxon>
        <taxon>Candidatus Iainarchaeales</taxon>
        <taxon>Candidatus Iainarchaeaceae</taxon>
        <taxon>Candidatus Iainarchaeum</taxon>
    </lineage>
</organism>
<dbReference type="EMBL" id="JAGVWF010000035">
    <property type="protein sequence ID" value="MBS3059286.1"/>
    <property type="molecule type" value="Genomic_DNA"/>
</dbReference>
<dbReference type="Proteomes" id="UP000577419">
    <property type="component" value="Unassembled WGS sequence"/>
</dbReference>
<sequence length="168" mass="18773">MPKRRVTSGAQKKRPPIYTFNFGKPLPRTHVQFRKVPNPETIARLLKEGKIVSAKVLSSHEGKEPDIIWNNVHKEYVVGESATIKLGERALDIAGHIIERGSLTRAGGTLKRESEGAFRCVAIIGFKGPKESTYSVLFKVEPGVFTVVNPVHSSFRALQDSIKRRQEK</sequence>
<dbReference type="Proteomes" id="UP000683213">
    <property type="component" value="Unassembled WGS sequence"/>
</dbReference>
<name>A0A7J4ISM8_9ARCH</name>
<dbReference type="AlphaFoldDB" id="A0A7J4ISM8"/>
<evidence type="ECO:0000313" key="3">
    <source>
        <dbReference type="Proteomes" id="UP000577419"/>
    </source>
</evidence>
<accession>A0A7J4ISM8</accession>